<keyword evidence="2" id="KW-0808">Transferase</keyword>
<evidence type="ECO:0000259" key="4">
    <source>
        <dbReference type="Pfam" id="PF00891"/>
    </source>
</evidence>
<dbReference type="PROSITE" id="PS51683">
    <property type="entry name" value="SAM_OMT_II"/>
    <property type="match status" value="1"/>
</dbReference>
<dbReference type="Gene3D" id="3.40.50.150">
    <property type="entry name" value="Vaccinia Virus protein VP39"/>
    <property type="match status" value="1"/>
</dbReference>
<dbReference type="PIRSF" id="PIRSF005739">
    <property type="entry name" value="O-mtase"/>
    <property type="match status" value="1"/>
</dbReference>
<proteinExistence type="predicted"/>
<keyword evidence="6" id="KW-1185">Reference proteome</keyword>
<dbReference type="InterPro" id="IPR029063">
    <property type="entry name" value="SAM-dependent_MTases_sf"/>
</dbReference>
<dbReference type="PANTHER" id="PTHR43712:SF2">
    <property type="entry name" value="O-METHYLTRANSFERASE CICE"/>
    <property type="match status" value="1"/>
</dbReference>
<evidence type="ECO:0000256" key="2">
    <source>
        <dbReference type="ARBA" id="ARBA00022679"/>
    </source>
</evidence>
<organism evidence="5 6">
    <name type="scientific">Kistimonas scapharcae</name>
    <dbReference type="NCBI Taxonomy" id="1036133"/>
    <lineage>
        <taxon>Bacteria</taxon>
        <taxon>Pseudomonadati</taxon>
        <taxon>Pseudomonadota</taxon>
        <taxon>Gammaproteobacteria</taxon>
        <taxon>Oceanospirillales</taxon>
        <taxon>Endozoicomonadaceae</taxon>
        <taxon>Kistimonas</taxon>
    </lineage>
</organism>
<evidence type="ECO:0000313" key="6">
    <source>
        <dbReference type="Proteomes" id="UP001500604"/>
    </source>
</evidence>
<accession>A0ABP8VA78</accession>
<comment type="caution">
    <text evidence="5">The sequence shown here is derived from an EMBL/GenBank/DDBJ whole genome shotgun (WGS) entry which is preliminary data.</text>
</comment>
<dbReference type="InterPro" id="IPR036388">
    <property type="entry name" value="WH-like_DNA-bd_sf"/>
</dbReference>
<protein>
    <submittedName>
        <fullName evidence="5">Class I SAM-dependent methyltransferase</fullName>
    </submittedName>
</protein>
<reference evidence="6" key="1">
    <citation type="journal article" date="2019" name="Int. J. Syst. Evol. Microbiol.">
        <title>The Global Catalogue of Microorganisms (GCM) 10K type strain sequencing project: providing services to taxonomists for standard genome sequencing and annotation.</title>
        <authorList>
            <consortium name="The Broad Institute Genomics Platform"/>
            <consortium name="The Broad Institute Genome Sequencing Center for Infectious Disease"/>
            <person name="Wu L."/>
            <person name="Ma J."/>
        </authorList>
    </citation>
    <scope>NUCLEOTIDE SEQUENCE [LARGE SCALE GENOMIC DNA]</scope>
    <source>
        <strain evidence="6">JCM 17805</strain>
    </source>
</reference>
<evidence type="ECO:0000313" key="5">
    <source>
        <dbReference type="EMBL" id="GAA4652672.1"/>
    </source>
</evidence>
<feature type="domain" description="O-methyltransferase C-terminal" evidence="4">
    <location>
        <begin position="139"/>
        <end position="331"/>
    </location>
</feature>
<name>A0ABP8VA78_9GAMM</name>
<dbReference type="InterPro" id="IPR016461">
    <property type="entry name" value="COMT-like"/>
</dbReference>
<keyword evidence="3" id="KW-0949">S-adenosyl-L-methionine</keyword>
<dbReference type="SUPFAM" id="SSF53335">
    <property type="entry name" value="S-adenosyl-L-methionine-dependent methyltransferases"/>
    <property type="match status" value="1"/>
</dbReference>
<evidence type="ECO:0000256" key="3">
    <source>
        <dbReference type="ARBA" id="ARBA00022691"/>
    </source>
</evidence>
<keyword evidence="1 5" id="KW-0489">Methyltransferase</keyword>
<gene>
    <name evidence="5" type="ORF">GCM10023116_49560</name>
</gene>
<dbReference type="Gene3D" id="1.10.10.10">
    <property type="entry name" value="Winged helix-like DNA-binding domain superfamily/Winged helix DNA-binding domain"/>
    <property type="match status" value="1"/>
</dbReference>
<dbReference type="PANTHER" id="PTHR43712">
    <property type="entry name" value="PUTATIVE (AFU_ORTHOLOGUE AFUA_4G14580)-RELATED"/>
    <property type="match status" value="1"/>
</dbReference>
<dbReference type="InterPro" id="IPR001077">
    <property type="entry name" value="COMT_C"/>
</dbReference>
<evidence type="ECO:0000256" key="1">
    <source>
        <dbReference type="ARBA" id="ARBA00022603"/>
    </source>
</evidence>
<dbReference type="CDD" id="cd02440">
    <property type="entry name" value="AdoMet_MTases"/>
    <property type="match status" value="1"/>
</dbReference>
<dbReference type="Proteomes" id="UP001500604">
    <property type="component" value="Unassembled WGS sequence"/>
</dbReference>
<dbReference type="EMBL" id="BAABFL010000479">
    <property type="protein sequence ID" value="GAA4652672.1"/>
    <property type="molecule type" value="Genomic_DNA"/>
</dbReference>
<dbReference type="GO" id="GO:0008168">
    <property type="term" value="F:methyltransferase activity"/>
    <property type="evidence" value="ECO:0007669"/>
    <property type="project" value="UniProtKB-KW"/>
</dbReference>
<dbReference type="RefSeq" id="WP_345199283.1">
    <property type="nucleotide sequence ID" value="NZ_BAABFL010000479.1"/>
</dbReference>
<sequence>MTIPVNQPPNHNGSHYADYLQIDRYLTTFMDHQALNSALETGLIDLLSSHQQIDLAQACDCLRSDRLGTETLLALLAVNQVIERQNARIQLTTHFRNILRFRDLLETKIAFSNLVAPDVMSGFTTLLQNPQQFMKQSRLFELFGYHRCFEVTDENMALTRRWMRFTSTYTRYEAAACLAHHDFSQYRQIMDIGGNSGEFSWQLCRQHARLLATIIDLPVVCEVGMQHVADTPEANRIRFFKANALSDQLPDNMDIVTFKSILHDWPEDATQRFIEQAYTSLKPGGTVLIFERSPIQINNQRLPYSMLPMFLFFRSFRTSDDYVAQLQNNGFTDITIQHIELETPFYLITAKKQ</sequence>
<dbReference type="Pfam" id="PF00891">
    <property type="entry name" value="Methyltransf_2"/>
    <property type="match status" value="1"/>
</dbReference>
<dbReference type="GO" id="GO:0032259">
    <property type="term" value="P:methylation"/>
    <property type="evidence" value="ECO:0007669"/>
    <property type="project" value="UniProtKB-KW"/>
</dbReference>